<gene>
    <name evidence="2" type="ORF">H9931_00860</name>
</gene>
<dbReference type="Gene3D" id="1.25.40.10">
    <property type="entry name" value="Tetratricopeptide repeat domain"/>
    <property type="match status" value="1"/>
</dbReference>
<dbReference type="Pfam" id="PF00535">
    <property type="entry name" value="Glycos_transf_2"/>
    <property type="match status" value="1"/>
</dbReference>
<dbReference type="SUPFAM" id="SSF53448">
    <property type="entry name" value="Nucleotide-diphospho-sugar transferases"/>
    <property type="match status" value="1"/>
</dbReference>
<dbReference type="InterPro" id="IPR011990">
    <property type="entry name" value="TPR-like_helical_dom_sf"/>
</dbReference>
<dbReference type="EMBL" id="DWWB01000003">
    <property type="protein sequence ID" value="HJC65258.1"/>
    <property type="molecule type" value="Genomic_DNA"/>
</dbReference>
<feature type="domain" description="Glycosyltransferase 2-like" evidence="1">
    <location>
        <begin position="5"/>
        <end position="119"/>
    </location>
</feature>
<reference evidence="2" key="1">
    <citation type="journal article" date="2021" name="PeerJ">
        <title>Extensive microbial diversity within the chicken gut microbiome revealed by metagenomics and culture.</title>
        <authorList>
            <person name="Gilroy R."/>
            <person name="Ravi A."/>
            <person name="Getino M."/>
            <person name="Pursley I."/>
            <person name="Horton D.L."/>
            <person name="Alikhan N.F."/>
            <person name="Baker D."/>
            <person name="Gharbi K."/>
            <person name="Hall N."/>
            <person name="Watson M."/>
            <person name="Adriaenssens E.M."/>
            <person name="Foster-Nyarko E."/>
            <person name="Jarju S."/>
            <person name="Secka A."/>
            <person name="Antonio M."/>
            <person name="Oren A."/>
            <person name="Chaudhuri R.R."/>
            <person name="La Ragione R."/>
            <person name="Hildebrand F."/>
            <person name="Pallen M.J."/>
        </authorList>
    </citation>
    <scope>NUCLEOTIDE SEQUENCE</scope>
    <source>
        <strain evidence="2">CHK198-12963</strain>
    </source>
</reference>
<dbReference type="AlphaFoldDB" id="A0A9D2PRU6"/>
<sequence length="356" mass="40897">MATISLCMIVKNEEEVLERILAPMRTAADEIIIADTGSSDRTRDIASRYGDLVFDYPWDQDFAAARNAVCEKAAMDYWMWLDADDVIQPDQLEALKDLKARLEPSVDVVMMKYAAAFDSAGRPAFTYYRERLLRTGGGFRWKGRVHEAVTPAGRILYSPIVIEHRKKKPGDSTRNLNIYREMIAEGEILEPRHQFYYGRELFDHQEYEEAAKVLTEFLKLPGGWRENKIDACLLLSRCLNQNGNQKAAFLPLFDSFLFDCPRAEICCEIGRLKLEEGENAQAAFWYQQALGQKTDETSGAFIQPDYFGFIPAIQLCVCYDRLGDREKALYYHEMAKGMKPESPAVLWNERYFYGES</sequence>
<organism evidence="2 3">
    <name type="scientific">Candidatus Enterocloster excrementigallinarum</name>
    <dbReference type="NCBI Taxonomy" id="2838558"/>
    <lineage>
        <taxon>Bacteria</taxon>
        <taxon>Bacillati</taxon>
        <taxon>Bacillota</taxon>
        <taxon>Clostridia</taxon>
        <taxon>Lachnospirales</taxon>
        <taxon>Lachnospiraceae</taxon>
        <taxon>Enterocloster</taxon>
    </lineage>
</organism>
<proteinExistence type="predicted"/>
<dbReference type="SUPFAM" id="SSF81901">
    <property type="entry name" value="HCP-like"/>
    <property type="match status" value="1"/>
</dbReference>
<name>A0A9D2PRU6_9FIRM</name>
<dbReference type="CDD" id="cd02511">
    <property type="entry name" value="Beta4Glucosyltransferase"/>
    <property type="match status" value="1"/>
</dbReference>
<accession>A0A9D2PRU6</accession>
<dbReference type="InterPro" id="IPR001173">
    <property type="entry name" value="Glyco_trans_2-like"/>
</dbReference>
<evidence type="ECO:0000313" key="3">
    <source>
        <dbReference type="Proteomes" id="UP000823863"/>
    </source>
</evidence>
<evidence type="ECO:0000313" key="2">
    <source>
        <dbReference type="EMBL" id="HJC65258.1"/>
    </source>
</evidence>
<reference evidence="2" key="2">
    <citation type="submission" date="2021-04" db="EMBL/GenBank/DDBJ databases">
        <authorList>
            <person name="Gilroy R."/>
        </authorList>
    </citation>
    <scope>NUCLEOTIDE SEQUENCE</scope>
    <source>
        <strain evidence="2">CHK198-12963</strain>
    </source>
</reference>
<evidence type="ECO:0000259" key="1">
    <source>
        <dbReference type="Pfam" id="PF00535"/>
    </source>
</evidence>
<dbReference type="PANTHER" id="PTHR43630:SF2">
    <property type="entry name" value="GLYCOSYLTRANSFERASE"/>
    <property type="match status" value="1"/>
</dbReference>
<dbReference type="Gene3D" id="3.90.550.10">
    <property type="entry name" value="Spore Coat Polysaccharide Biosynthesis Protein SpsA, Chain A"/>
    <property type="match status" value="1"/>
</dbReference>
<dbReference type="PANTHER" id="PTHR43630">
    <property type="entry name" value="POLY-BETA-1,6-N-ACETYL-D-GLUCOSAMINE SYNTHASE"/>
    <property type="match status" value="1"/>
</dbReference>
<protein>
    <submittedName>
        <fullName evidence="2">Glycosyltransferase family 2 protein</fullName>
    </submittedName>
</protein>
<dbReference type="InterPro" id="IPR029044">
    <property type="entry name" value="Nucleotide-diphossugar_trans"/>
</dbReference>
<comment type="caution">
    <text evidence="2">The sequence shown here is derived from an EMBL/GenBank/DDBJ whole genome shotgun (WGS) entry which is preliminary data.</text>
</comment>
<dbReference type="Proteomes" id="UP000823863">
    <property type="component" value="Unassembled WGS sequence"/>
</dbReference>